<keyword evidence="10" id="KW-1185">Reference proteome</keyword>
<evidence type="ECO:0000256" key="5">
    <source>
        <dbReference type="ARBA" id="ARBA00022833"/>
    </source>
</evidence>
<evidence type="ECO:0000313" key="9">
    <source>
        <dbReference type="EMBL" id="SKA02956.1"/>
    </source>
</evidence>
<keyword evidence="7" id="KW-0472">Membrane</keyword>
<evidence type="ECO:0000256" key="4">
    <source>
        <dbReference type="ARBA" id="ARBA00022801"/>
    </source>
</evidence>
<dbReference type="STRING" id="634771.SAMN04488128_102366"/>
<keyword evidence="2 9" id="KW-0645">Protease</keyword>
<dbReference type="InterPro" id="IPR001915">
    <property type="entry name" value="Peptidase_M48"/>
</dbReference>
<dbReference type="Proteomes" id="UP000190367">
    <property type="component" value="Unassembled WGS sequence"/>
</dbReference>
<evidence type="ECO:0000259" key="8">
    <source>
        <dbReference type="Pfam" id="PF01435"/>
    </source>
</evidence>
<sequence length="702" mass="81171">MTNLYPASPGINDPAVFQPTAAFRLQIVKVIGFILLFFLLYVLVLLTAVALGAAFVTAGIALTGYHPGIFTFIAGPVLIILGGLMIFLLVRFLFYRRAPVNPYRAPIDADDHPRLFDFISKLVQETRIRFPEKVFVVPEVNVSVFYNSSFFNLLWPGRMNLEIGLGLVNCVNISEFKMVLTQEFAHFSRRSMKFGSYAYMWNKVLYNMLYENDSWNDLAMRWSHNGGLTGFFAHVTTMVVNSIRFLLRKLYRLINRQYLELSREMEFQADALAVSLAGTEAAVSGGRRVEMGTYCLDHCMHKLSDLETDGQRFRNIFHVHRAVIDYYVRQNHLETDTAGLPLIPDSYFHTFLKSRVQLREQWTTHPTREDREQRYLAAGIRCEQVTASAWQLFNNPELLQEQSTRQVYDVLSPGCSGDTISPAEFVAALTHRHRLYEYPAAFHDYYDNRAFTAVNTEDERALSATGVTDMAQLYHPDVVWRIRSYYRDKQDVETLQAIATGQFQTRVFEFDGQPQKASDARELARRLAGQVAEEQRWLQQHDQQAYSYHYRRALARGPEAVRLLTTRYQQILMHQEFANRLNDQVIRVIHAISQVFNAGHDAIAMLEPWMEELRAECWRFRRLLHEVTSSPGYTSCLSPEVYDKVQRFAAQDCIFMQDQVPDYVALQELHEIISTVMEQYNNSNILLRKSFLEFLLTMEPEG</sequence>
<keyword evidence="5" id="KW-0862">Zinc</keyword>
<dbReference type="GO" id="GO:0046872">
    <property type="term" value="F:metal ion binding"/>
    <property type="evidence" value="ECO:0007669"/>
    <property type="project" value="UniProtKB-KW"/>
</dbReference>
<feature type="transmembrane region" description="Helical" evidence="7">
    <location>
        <begin position="68"/>
        <end position="94"/>
    </location>
</feature>
<name>A0A1T4QH36_9BACT</name>
<dbReference type="Pfam" id="PF01435">
    <property type="entry name" value="Peptidase_M48"/>
    <property type="match status" value="1"/>
</dbReference>
<dbReference type="EMBL" id="FUWZ01000002">
    <property type="protein sequence ID" value="SKA02956.1"/>
    <property type="molecule type" value="Genomic_DNA"/>
</dbReference>
<evidence type="ECO:0000256" key="6">
    <source>
        <dbReference type="ARBA" id="ARBA00023049"/>
    </source>
</evidence>
<dbReference type="OrthoDB" id="9789270at2"/>
<feature type="transmembrane region" description="Helical" evidence="7">
    <location>
        <begin position="33"/>
        <end position="62"/>
    </location>
</feature>
<dbReference type="GO" id="GO:0004222">
    <property type="term" value="F:metalloendopeptidase activity"/>
    <property type="evidence" value="ECO:0007669"/>
    <property type="project" value="InterPro"/>
</dbReference>
<keyword evidence="7" id="KW-1133">Transmembrane helix</keyword>
<dbReference type="AlphaFoldDB" id="A0A1T4QH36"/>
<evidence type="ECO:0000313" key="10">
    <source>
        <dbReference type="Proteomes" id="UP000190367"/>
    </source>
</evidence>
<keyword evidence="4" id="KW-0378">Hydrolase</keyword>
<comment type="cofactor">
    <cofactor evidence="1">
        <name>Zn(2+)</name>
        <dbReference type="ChEBI" id="CHEBI:29105"/>
    </cofactor>
</comment>
<evidence type="ECO:0000256" key="7">
    <source>
        <dbReference type="SAM" id="Phobius"/>
    </source>
</evidence>
<dbReference type="RefSeq" id="WP_143312874.1">
    <property type="nucleotide sequence ID" value="NZ_FUWZ01000002.1"/>
</dbReference>
<proteinExistence type="predicted"/>
<organism evidence="9 10">
    <name type="scientific">Chitinophaga eiseniae</name>
    <dbReference type="NCBI Taxonomy" id="634771"/>
    <lineage>
        <taxon>Bacteria</taxon>
        <taxon>Pseudomonadati</taxon>
        <taxon>Bacteroidota</taxon>
        <taxon>Chitinophagia</taxon>
        <taxon>Chitinophagales</taxon>
        <taxon>Chitinophagaceae</taxon>
        <taxon>Chitinophaga</taxon>
    </lineage>
</organism>
<dbReference type="GO" id="GO:0006508">
    <property type="term" value="P:proteolysis"/>
    <property type="evidence" value="ECO:0007669"/>
    <property type="project" value="UniProtKB-KW"/>
</dbReference>
<dbReference type="CDD" id="cd07328">
    <property type="entry name" value="M48_Ste24p_like"/>
    <property type="match status" value="1"/>
</dbReference>
<accession>A0A1T4QH36</accession>
<keyword evidence="7" id="KW-0812">Transmembrane</keyword>
<feature type="transmembrane region" description="Helical" evidence="7">
    <location>
        <begin position="230"/>
        <end position="247"/>
    </location>
</feature>
<reference evidence="10" key="1">
    <citation type="submission" date="2017-02" db="EMBL/GenBank/DDBJ databases">
        <authorList>
            <person name="Varghese N."/>
            <person name="Submissions S."/>
        </authorList>
    </citation>
    <scope>NUCLEOTIDE SEQUENCE [LARGE SCALE GENOMIC DNA]</scope>
    <source>
        <strain evidence="10">DSM 22224</strain>
    </source>
</reference>
<protein>
    <submittedName>
        <fullName evidence="9">Zn-dependent protease with chaperone function</fullName>
    </submittedName>
</protein>
<keyword evidence="3" id="KW-0479">Metal-binding</keyword>
<feature type="domain" description="Peptidase M48" evidence="8">
    <location>
        <begin position="166"/>
        <end position="370"/>
    </location>
</feature>
<keyword evidence="6" id="KW-0482">Metalloprotease</keyword>
<evidence type="ECO:0000256" key="1">
    <source>
        <dbReference type="ARBA" id="ARBA00001947"/>
    </source>
</evidence>
<evidence type="ECO:0000256" key="2">
    <source>
        <dbReference type="ARBA" id="ARBA00022670"/>
    </source>
</evidence>
<evidence type="ECO:0000256" key="3">
    <source>
        <dbReference type="ARBA" id="ARBA00022723"/>
    </source>
</evidence>
<gene>
    <name evidence="9" type="ORF">SAMN04488128_102366</name>
</gene>